<dbReference type="RefSeq" id="WP_309938472.1">
    <property type="nucleotide sequence ID" value="NZ_AP025305.1"/>
</dbReference>
<accession>A0AAE3XN63</accession>
<keyword evidence="2" id="KW-1185">Reference proteome</keyword>
<dbReference type="Proteomes" id="UP001185092">
    <property type="component" value="Unassembled WGS sequence"/>
</dbReference>
<organism evidence="1 2">
    <name type="scientific">Aureibacter tunicatorum</name>
    <dbReference type="NCBI Taxonomy" id="866807"/>
    <lineage>
        <taxon>Bacteria</taxon>
        <taxon>Pseudomonadati</taxon>
        <taxon>Bacteroidota</taxon>
        <taxon>Cytophagia</taxon>
        <taxon>Cytophagales</taxon>
        <taxon>Persicobacteraceae</taxon>
        <taxon>Aureibacter</taxon>
    </lineage>
</organism>
<evidence type="ECO:0000313" key="2">
    <source>
        <dbReference type="Proteomes" id="UP001185092"/>
    </source>
</evidence>
<sequence length="420" mass="48603">MNSFSKAVCLLAVYAFSINFVNGQYLKDESFNNKSYEKAEKNIVENRKWYDIIKINGYIQARYNGLFETNPDLAVEQADKNWGKDKGISFRRIRVKLSGWLHPKVYMYVQGDFASEFSLKDAYGDFYADNEKKLWLRVGQSKVPYGFENMQSSQHRIVLDRNDPFNSALKNERDMMAVAYYTPVKFRKVYDYLKRNNLKHSGNYGAFGLGVFNGQTANTPDENDEMHIVARTSYPLMLPNKQVFEFILQAYSGNYVVTNTSEGVKTTIINNEGHEELIDANGAEFEDSRIGAGVIWYPQPFGLQAEYNIGRGPEYDPSTNTIKVQDLHGGYIMAMGKIDYREHSFFPFIRYQFYDGGKKFELDARSYTVDDWEIGLEWQPMDAMEVTAMYVIADRRYEDGELPENEESGNLLRLQMQLNF</sequence>
<proteinExistence type="predicted"/>
<name>A0AAE3XN63_9BACT</name>
<dbReference type="InterPro" id="IPR010870">
    <property type="entry name" value="Porin_O/P"/>
</dbReference>
<dbReference type="SUPFAM" id="SSF56935">
    <property type="entry name" value="Porins"/>
    <property type="match status" value="1"/>
</dbReference>
<dbReference type="InterPro" id="IPR023614">
    <property type="entry name" value="Porin_dom_sf"/>
</dbReference>
<dbReference type="Gene3D" id="2.40.160.10">
    <property type="entry name" value="Porin"/>
    <property type="match status" value="1"/>
</dbReference>
<reference evidence="1" key="1">
    <citation type="submission" date="2023-07" db="EMBL/GenBank/DDBJ databases">
        <title>Genomic Encyclopedia of Type Strains, Phase IV (KMG-IV): sequencing the most valuable type-strain genomes for metagenomic binning, comparative biology and taxonomic classification.</title>
        <authorList>
            <person name="Goeker M."/>
        </authorList>
    </citation>
    <scope>NUCLEOTIDE SEQUENCE</scope>
    <source>
        <strain evidence="1">DSM 26174</strain>
    </source>
</reference>
<evidence type="ECO:0000313" key="1">
    <source>
        <dbReference type="EMBL" id="MDR6238964.1"/>
    </source>
</evidence>
<dbReference type="AlphaFoldDB" id="A0AAE3XN63"/>
<evidence type="ECO:0008006" key="3">
    <source>
        <dbReference type="Google" id="ProtNLM"/>
    </source>
</evidence>
<gene>
    <name evidence="1" type="ORF">HNQ88_002001</name>
</gene>
<comment type="caution">
    <text evidence="1">The sequence shown here is derived from an EMBL/GenBank/DDBJ whole genome shotgun (WGS) entry which is preliminary data.</text>
</comment>
<protein>
    <recommendedName>
        <fullName evidence="3">Porin</fullName>
    </recommendedName>
</protein>
<dbReference type="Pfam" id="PF07396">
    <property type="entry name" value="Porin_O_P"/>
    <property type="match status" value="1"/>
</dbReference>
<dbReference type="EMBL" id="JAVDQD010000002">
    <property type="protein sequence ID" value="MDR6238964.1"/>
    <property type="molecule type" value="Genomic_DNA"/>
</dbReference>